<evidence type="ECO:0000256" key="3">
    <source>
        <dbReference type="ARBA" id="ARBA00022737"/>
    </source>
</evidence>
<dbReference type="Pfam" id="PF13855">
    <property type="entry name" value="LRR_8"/>
    <property type="match status" value="2"/>
</dbReference>
<feature type="region of interest" description="Disordered" evidence="4">
    <location>
        <begin position="503"/>
        <end position="530"/>
    </location>
</feature>
<reference evidence="9 10" key="3">
    <citation type="submission" date="2016-03" db="EMBL/GenBank/DDBJ databases">
        <title>EvidentialGene: Evidence-directed Construction of Genes on Genomes.</title>
        <authorList>
            <person name="Gilbert D.G."/>
            <person name="Choi J.-H."/>
            <person name="Mockaitis K."/>
            <person name="Colbourne J."/>
            <person name="Pfrender M."/>
        </authorList>
    </citation>
    <scope>NUCLEOTIDE SEQUENCE [LARGE SCALE GENOMIC DNA]</scope>
    <source>
        <strain evidence="9 10">Xinb3</strain>
        <tissue evidence="9">Complete organism</tissue>
    </source>
</reference>
<dbReference type="InterPro" id="IPR001611">
    <property type="entry name" value="Leu-rich_rpt"/>
</dbReference>
<keyword evidence="2 6" id="KW-0732">Signal</keyword>
<dbReference type="PRINTS" id="PR00019">
    <property type="entry name" value="LEURICHRPT"/>
</dbReference>
<dbReference type="FunFam" id="3.80.10.10:FF:001164">
    <property type="entry name" value="GH01279p"/>
    <property type="match status" value="1"/>
</dbReference>
<keyword evidence="5" id="KW-0472">Membrane</keyword>
<feature type="chain" id="PRO_5013462091" evidence="6">
    <location>
        <begin position="28"/>
        <end position="924"/>
    </location>
</feature>
<dbReference type="InterPro" id="IPR000483">
    <property type="entry name" value="Cys-rich_flank_reg_C"/>
</dbReference>
<dbReference type="STRING" id="35525.A0A0P5DBV7"/>
<evidence type="ECO:0000313" key="8">
    <source>
        <dbReference type="EMBL" id="JAI98836.1"/>
    </source>
</evidence>
<reference evidence="8" key="2">
    <citation type="submission" date="2015-10" db="EMBL/GenBank/DDBJ databases">
        <authorList>
            <person name="Gilbert D.G."/>
        </authorList>
    </citation>
    <scope>NUCLEOTIDE SEQUENCE</scope>
</reference>
<evidence type="ECO:0000256" key="2">
    <source>
        <dbReference type="ARBA" id="ARBA00022729"/>
    </source>
</evidence>
<dbReference type="InterPro" id="IPR032675">
    <property type="entry name" value="LRR_dom_sf"/>
</dbReference>
<feature type="signal peptide" evidence="6">
    <location>
        <begin position="1"/>
        <end position="27"/>
    </location>
</feature>
<proteinExistence type="predicted"/>
<evidence type="ECO:0000259" key="7">
    <source>
        <dbReference type="SMART" id="SM00082"/>
    </source>
</evidence>
<dbReference type="InterPro" id="IPR003591">
    <property type="entry name" value="Leu-rich_rpt_typical-subtyp"/>
</dbReference>
<dbReference type="OrthoDB" id="2151624at2759"/>
<organism evidence="9 10">
    <name type="scientific">Daphnia magna</name>
    <dbReference type="NCBI Taxonomy" id="35525"/>
    <lineage>
        <taxon>Eukaryota</taxon>
        <taxon>Metazoa</taxon>
        <taxon>Ecdysozoa</taxon>
        <taxon>Arthropoda</taxon>
        <taxon>Crustacea</taxon>
        <taxon>Branchiopoda</taxon>
        <taxon>Diplostraca</taxon>
        <taxon>Cladocera</taxon>
        <taxon>Anomopoda</taxon>
        <taxon>Daphniidae</taxon>
        <taxon>Daphnia</taxon>
    </lineage>
</organism>
<dbReference type="SMART" id="SM00365">
    <property type="entry name" value="LRR_SD22"/>
    <property type="match status" value="6"/>
</dbReference>
<evidence type="ECO:0000256" key="6">
    <source>
        <dbReference type="SAM" id="SignalP"/>
    </source>
</evidence>
<keyword evidence="5" id="KW-0812">Transmembrane</keyword>
<dbReference type="AlphaFoldDB" id="A0A0P5DBV7"/>
<dbReference type="PANTHER" id="PTHR24366">
    <property type="entry name" value="IG(IMMUNOGLOBULIN) AND LRR(LEUCINE RICH REPEAT) DOMAINS"/>
    <property type="match status" value="1"/>
</dbReference>
<feature type="transmembrane region" description="Helical" evidence="5">
    <location>
        <begin position="839"/>
        <end position="863"/>
    </location>
</feature>
<dbReference type="Proteomes" id="UP000076858">
    <property type="component" value="Unassembled WGS sequence"/>
</dbReference>
<evidence type="ECO:0000256" key="1">
    <source>
        <dbReference type="ARBA" id="ARBA00022614"/>
    </source>
</evidence>
<protein>
    <submittedName>
        <fullName evidence="8">Leucine-rich repeat-containing protein</fullName>
    </submittedName>
    <submittedName>
        <fullName evidence="9">Putative Cys-loop ligand-gated ion channel subunit protein</fullName>
    </submittedName>
</protein>
<evidence type="ECO:0000256" key="5">
    <source>
        <dbReference type="SAM" id="Phobius"/>
    </source>
</evidence>
<reference evidence="8" key="1">
    <citation type="submission" date="2015-10" db="EMBL/GenBank/DDBJ databases">
        <title>Daphnia magna gene sets from two clonal populations assembled and annotated with EvidentialGene.</title>
        <authorList>
            <person name="Gilbert D."/>
            <person name="Podicheti R."/>
            <person name="Orsini L."/>
            <person name="Colbourne J."/>
            <person name="Pfrender M."/>
        </authorList>
    </citation>
    <scope>NUCLEOTIDE SEQUENCE</scope>
</reference>
<dbReference type="SUPFAM" id="SSF52058">
    <property type="entry name" value="L domain-like"/>
    <property type="match status" value="1"/>
</dbReference>
<dbReference type="SMART" id="SM00369">
    <property type="entry name" value="LRR_TYP"/>
    <property type="match status" value="9"/>
</dbReference>
<dbReference type="PROSITE" id="PS51450">
    <property type="entry name" value="LRR"/>
    <property type="match status" value="1"/>
</dbReference>
<evidence type="ECO:0000313" key="10">
    <source>
        <dbReference type="Proteomes" id="UP000076858"/>
    </source>
</evidence>
<accession>A0A0P5DBV7</accession>
<keyword evidence="1" id="KW-0433">Leucine-rich repeat</keyword>
<dbReference type="EMBL" id="GDIP01224565">
    <property type="protein sequence ID" value="JAI98836.1"/>
    <property type="molecule type" value="Transcribed_RNA"/>
</dbReference>
<keyword evidence="5" id="KW-1133">Transmembrane helix</keyword>
<gene>
    <name evidence="9" type="ORF">APZ42_024454</name>
</gene>
<dbReference type="EMBL" id="LRGB01001654">
    <property type="protein sequence ID" value="KZS10957.1"/>
    <property type="molecule type" value="Genomic_DNA"/>
</dbReference>
<keyword evidence="3" id="KW-0677">Repeat</keyword>
<dbReference type="Gene3D" id="3.80.10.10">
    <property type="entry name" value="Ribonuclease Inhibitor"/>
    <property type="match status" value="2"/>
</dbReference>
<sequence length="924" mass="101113">MAPFSNCQRCAVWIVLASFVWLHLLDAAAVEPNNPLRRVGDDSPMTWRRRHSRDLHHLHLHHDRSLGRAGALDDQSGRHRRSEWSCPEVNNSSHSPGISCQCDLPHTLRCSAVSGGHTSGSSSGSSESERQVASVIGALRALPREQSVSLLDLSIQNFSRLGPFLFERVTLHGLVISSGEIQEVSAQAFAGLASSLTALGLPNNRLVNVPSEALRSLIHLERLDLSNNRIQSIAGQPFAGLDRLRFLDLSGNALETIAPTVFAAASGLRSLQLRSNLLETSQLVAPALSGLKKLQELDLGYNRLRGRLTSTFLQGLDNLITLELTGNNLTLLKRGMLSGLKRLRTLRLARNQIDVIEDQSFVSLASLISLDLSHNGVVAISGQSLSHLNDLTQLDLSHNYLRALTSDLVDGLPSLESLDLTDNDISLVEPGVLTNLPKLIHLSLTDNPLNCDCHLIDLARWLRNSTGNQPADDQNRRSAVCATPPSLENGLLFEAEIETLTCETNGNGRDGSISSDGQQEGDESNNFLSSQPTEDFIRLSTAQVQFGSAELEGSSLLHTVWKVDSATLPYTCDAILVYELSEEHEALLDSYPVRCHSEERPNKQLQLTVKLSDNMKTDGQYRLCLVLFEGGHDDEASLLPGCSHAMTWQTLKHHDEEMDETTRQSGNVLSDYASSGLPVTAMMTQITAFYANVSSPQSVSVYMRIPDALPTCQFTVAVFEKHRLLALKRLNCSTTSFTFGQLMDNRNNQFASSSIDYPVEEYQVCATFAQQGQFLPPPDGERQADGDIVLTASKSRSSSSIAISTNTGGHSMANSTVVQYEHCVVAKVPSRIWAVENTLVVIAVTVVFVLIAAALLLLTYLLARRVFFRRSKLLWCSSSSDPLSSSVPKATSRHILYVPENDYFTDSACSSSGSDNREETSTNV</sequence>
<name>A0A0P5DBV7_9CRUS</name>
<dbReference type="SMART" id="SM00082">
    <property type="entry name" value="LRRCT"/>
    <property type="match status" value="1"/>
</dbReference>
<evidence type="ECO:0000256" key="4">
    <source>
        <dbReference type="SAM" id="MobiDB-lite"/>
    </source>
</evidence>
<evidence type="ECO:0000313" key="9">
    <source>
        <dbReference type="EMBL" id="KZS10957.1"/>
    </source>
</evidence>
<feature type="domain" description="LRRCT" evidence="7">
    <location>
        <begin position="447"/>
        <end position="503"/>
    </location>
</feature>
<keyword evidence="10" id="KW-1185">Reference proteome</keyword>